<keyword evidence="1" id="KW-0378">Hydrolase</keyword>
<comment type="caution">
    <text evidence="4">The sequence shown here is derived from an EMBL/GenBank/DDBJ whole genome shotgun (WGS) entry which is preliminary data.</text>
</comment>
<sequence length="278" mass="31577">MIRKLVITALFLFGLFIFLYPTVMKFYHNYTMSRQSDAISEQFQVSSEDQRTAYQNFTHYNESLSGTSSIDSPPVVVKKDHTARMYEDMENVVATIDIPALDIHYPVFEKATPENLDRGVARVEGTSYPVGGKPSNSVLAAHSYSSDYEWFTHIDKLQDDAIVIINNFEDTLYYKVSGREIISPDEVDKLAIREDEDMITLLTCTASGEDRVLVYAERTSPPSIEMIQDTVASSKSNSEIKEDRQWKEHIKVMSSSSGIVAIALILIALFLLFMKRRK</sequence>
<name>A0A6N8U0Z6_9STAP</name>
<dbReference type="Gene3D" id="2.40.260.10">
    <property type="entry name" value="Sortase"/>
    <property type="match status" value="1"/>
</dbReference>
<evidence type="ECO:0000256" key="3">
    <source>
        <dbReference type="SAM" id="Phobius"/>
    </source>
</evidence>
<dbReference type="NCBIfam" id="NF033745">
    <property type="entry name" value="class_C_sortase"/>
    <property type="match status" value="1"/>
</dbReference>
<feature type="active site" description="Acyl-thioester intermediate" evidence="2">
    <location>
        <position position="204"/>
    </location>
</feature>
<organism evidence="4 5">
    <name type="scientific">Salinicoccus hispanicus</name>
    <dbReference type="NCBI Taxonomy" id="157225"/>
    <lineage>
        <taxon>Bacteria</taxon>
        <taxon>Bacillati</taxon>
        <taxon>Bacillota</taxon>
        <taxon>Bacilli</taxon>
        <taxon>Bacillales</taxon>
        <taxon>Staphylococcaceae</taxon>
        <taxon>Salinicoccus</taxon>
    </lineage>
</organism>
<dbReference type="EMBL" id="WUUK01000003">
    <property type="protein sequence ID" value="MXQ51413.1"/>
    <property type="molecule type" value="Genomic_DNA"/>
</dbReference>
<feature type="transmembrane region" description="Helical" evidence="3">
    <location>
        <begin position="252"/>
        <end position="273"/>
    </location>
</feature>
<keyword evidence="3" id="KW-1133">Transmembrane helix</keyword>
<feature type="active site" description="Proton donor/acceptor" evidence="2">
    <location>
        <position position="142"/>
    </location>
</feature>
<gene>
    <name evidence="4" type="ORF">GQ671_09030</name>
</gene>
<evidence type="ECO:0000256" key="1">
    <source>
        <dbReference type="ARBA" id="ARBA00022801"/>
    </source>
</evidence>
<evidence type="ECO:0000256" key="2">
    <source>
        <dbReference type="PIRSR" id="PIRSR605754-1"/>
    </source>
</evidence>
<dbReference type="SUPFAM" id="SSF63817">
    <property type="entry name" value="Sortase"/>
    <property type="match status" value="1"/>
</dbReference>
<accession>A0A6N8U0Z6</accession>
<dbReference type="InterPro" id="IPR042002">
    <property type="entry name" value="Sortase_C"/>
</dbReference>
<dbReference type="RefSeq" id="WP_160655914.1">
    <property type="nucleotide sequence ID" value="NZ_JBHRWU010000001.1"/>
</dbReference>
<protein>
    <submittedName>
        <fullName evidence="4">Class C sortase</fullName>
    </submittedName>
</protein>
<reference evidence="4 5" key="1">
    <citation type="submission" date="2019-12" db="EMBL/GenBank/DDBJ databases">
        <title>Salinicoccus cyprini sp. nov., isolated from gastro-intestinal tract of mirror carp, Cyprinus carpio var. specularis, collected from Gobind Sagar Reservoir, Himachal Pradesh, India.</title>
        <authorList>
            <person name="Talwar C."/>
            <person name="Singh A.K."/>
            <person name="Lal R."/>
            <person name="Negi R.K."/>
        </authorList>
    </citation>
    <scope>NUCLEOTIDE SEQUENCE [LARGE SCALE GENOMIC DNA]</scope>
    <source>
        <strain evidence="4 5">J-82</strain>
    </source>
</reference>
<proteinExistence type="predicted"/>
<evidence type="ECO:0000313" key="4">
    <source>
        <dbReference type="EMBL" id="MXQ51413.1"/>
    </source>
</evidence>
<dbReference type="Proteomes" id="UP000436284">
    <property type="component" value="Unassembled WGS sequence"/>
</dbReference>
<keyword evidence="5" id="KW-1185">Reference proteome</keyword>
<dbReference type="OrthoDB" id="154054at2"/>
<dbReference type="InterPro" id="IPR005754">
    <property type="entry name" value="Sortase"/>
</dbReference>
<dbReference type="Pfam" id="PF04203">
    <property type="entry name" value="Sortase"/>
    <property type="match status" value="1"/>
</dbReference>
<evidence type="ECO:0000313" key="5">
    <source>
        <dbReference type="Proteomes" id="UP000436284"/>
    </source>
</evidence>
<keyword evidence="3" id="KW-0812">Transmembrane</keyword>
<dbReference type="CDD" id="cd05827">
    <property type="entry name" value="Sortase_C"/>
    <property type="match status" value="1"/>
</dbReference>
<dbReference type="AlphaFoldDB" id="A0A6N8U0Z6"/>
<dbReference type="GO" id="GO:0016787">
    <property type="term" value="F:hydrolase activity"/>
    <property type="evidence" value="ECO:0007669"/>
    <property type="project" value="UniProtKB-KW"/>
</dbReference>
<keyword evidence="3" id="KW-0472">Membrane</keyword>
<dbReference type="NCBIfam" id="TIGR01076">
    <property type="entry name" value="sortase_fam"/>
    <property type="match status" value="1"/>
</dbReference>
<dbReference type="InterPro" id="IPR023365">
    <property type="entry name" value="Sortase_dom-sf"/>
</dbReference>